<keyword evidence="1" id="KW-0805">Transcription regulation</keyword>
<dbReference type="Proteomes" id="UP000305541">
    <property type="component" value="Unassembled WGS sequence"/>
</dbReference>
<dbReference type="GO" id="GO:0003700">
    <property type="term" value="F:DNA-binding transcription factor activity"/>
    <property type="evidence" value="ECO:0007669"/>
    <property type="project" value="InterPro"/>
</dbReference>
<evidence type="ECO:0000256" key="2">
    <source>
        <dbReference type="ARBA" id="ARBA00023125"/>
    </source>
</evidence>
<dbReference type="Pfam" id="PF07729">
    <property type="entry name" value="FCD"/>
    <property type="match status" value="1"/>
</dbReference>
<proteinExistence type="predicted"/>
<accession>A0A5R9BS54</accession>
<dbReference type="InterPro" id="IPR008920">
    <property type="entry name" value="TF_FadR/GntR_C"/>
</dbReference>
<dbReference type="OrthoDB" id="574518at2"/>
<evidence type="ECO:0000313" key="6">
    <source>
        <dbReference type="Proteomes" id="UP000305541"/>
    </source>
</evidence>
<dbReference type="SMART" id="SM00345">
    <property type="entry name" value="HTH_GNTR"/>
    <property type="match status" value="1"/>
</dbReference>
<reference evidence="5 6" key="1">
    <citation type="submission" date="2019-05" db="EMBL/GenBank/DDBJ databases">
        <title>The metagenome of a microbial culture collection derived from dairy environment covers the genomic content of the human microbiome.</title>
        <authorList>
            <person name="Roder T."/>
            <person name="Wuthrich D."/>
            <person name="Sattari Z."/>
            <person name="Von Ah U."/>
            <person name="Bar C."/>
            <person name="Ronchi F."/>
            <person name="Macpherson A.J."/>
            <person name="Ganal-Vonarburg S.C."/>
            <person name="Bruggmann R."/>
            <person name="Vergeres G."/>
        </authorList>
    </citation>
    <scope>NUCLEOTIDE SEQUENCE [LARGE SCALE GENOMIC DNA]</scope>
    <source>
        <strain evidence="5 6">FAM 18815</strain>
    </source>
</reference>
<evidence type="ECO:0000256" key="3">
    <source>
        <dbReference type="ARBA" id="ARBA00023163"/>
    </source>
</evidence>
<dbReference type="PROSITE" id="PS50949">
    <property type="entry name" value="HTH_GNTR"/>
    <property type="match status" value="1"/>
</dbReference>
<name>A0A5R9BS54_9LACO</name>
<dbReference type="EMBL" id="VBTH01000040">
    <property type="protein sequence ID" value="TLQ02791.1"/>
    <property type="molecule type" value="Genomic_DNA"/>
</dbReference>
<organism evidence="5 6">
    <name type="scientific">Pediococcus stilesii</name>
    <dbReference type="NCBI Taxonomy" id="331679"/>
    <lineage>
        <taxon>Bacteria</taxon>
        <taxon>Bacillati</taxon>
        <taxon>Bacillota</taxon>
        <taxon>Bacilli</taxon>
        <taxon>Lactobacillales</taxon>
        <taxon>Lactobacillaceae</taxon>
        <taxon>Pediococcus</taxon>
    </lineage>
</organism>
<sequence length="219" mass="25884">MKNDEQAYIYLKKKIIDGTYQPEHEVSENQIALNLNMSRTPIREAFRRLESEGLVKQQTGRKTIITGLNLEELKENYELRSMLESYALRKSFSNLDLEKLNYFSREFNTVLKKNAWNDYLDLDERFHCFLIQNEGESSFRRILDILKSQTNRFRYAIEDDTGCMQSSVGEIKEIITDIQQQDQEHAVRTCLDTLTFDLILVKLDQKQEFLIHEKLCTPL</sequence>
<dbReference type="Pfam" id="PF00392">
    <property type="entry name" value="GntR"/>
    <property type="match status" value="1"/>
</dbReference>
<comment type="caution">
    <text evidence="5">The sequence shown here is derived from an EMBL/GenBank/DDBJ whole genome shotgun (WGS) entry which is preliminary data.</text>
</comment>
<dbReference type="SUPFAM" id="SSF46785">
    <property type="entry name" value="Winged helix' DNA-binding domain"/>
    <property type="match status" value="1"/>
</dbReference>
<evidence type="ECO:0000313" key="5">
    <source>
        <dbReference type="EMBL" id="TLQ02791.1"/>
    </source>
</evidence>
<dbReference type="CDD" id="cd07377">
    <property type="entry name" value="WHTH_GntR"/>
    <property type="match status" value="1"/>
</dbReference>
<dbReference type="InterPro" id="IPR036388">
    <property type="entry name" value="WH-like_DNA-bd_sf"/>
</dbReference>
<dbReference type="AlphaFoldDB" id="A0A5R9BS54"/>
<dbReference type="RefSeq" id="WP_138475009.1">
    <property type="nucleotide sequence ID" value="NZ_VBTH01000040.1"/>
</dbReference>
<feature type="non-terminal residue" evidence="5">
    <location>
        <position position="219"/>
    </location>
</feature>
<keyword evidence="2" id="KW-0238">DNA-binding</keyword>
<dbReference type="InterPro" id="IPR011711">
    <property type="entry name" value="GntR_C"/>
</dbReference>
<dbReference type="InterPro" id="IPR036390">
    <property type="entry name" value="WH_DNA-bd_sf"/>
</dbReference>
<dbReference type="GO" id="GO:0003677">
    <property type="term" value="F:DNA binding"/>
    <property type="evidence" value="ECO:0007669"/>
    <property type="project" value="UniProtKB-KW"/>
</dbReference>
<protein>
    <submittedName>
        <fullName evidence="5">GntR family transcriptional regulator</fullName>
    </submittedName>
</protein>
<dbReference type="SUPFAM" id="SSF48008">
    <property type="entry name" value="GntR ligand-binding domain-like"/>
    <property type="match status" value="1"/>
</dbReference>
<dbReference type="InterPro" id="IPR000524">
    <property type="entry name" value="Tscrpt_reg_HTH_GntR"/>
</dbReference>
<dbReference type="Gene3D" id="1.20.120.530">
    <property type="entry name" value="GntR ligand-binding domain-like"/>
    <property type="match status" value="1"/>
</dbReference>
<keyword evidence="3" id="KW-0804">Transcription</keyword>
<dbReference type="PANTHER" id="PTHR43537">
    <property type="entry name" value="TRANSCRIPTIONAL REGULATOR, GNTR FAMILY"/>
    <property type="match status" value="1"/>
</dbReference>
<evidence type="ECO:0000256" key="1">
    <source>
        <dbReference type="ARBA" id="ARBA00023015"/>
    </source>
</evidence>
<dbReference type="PANTHER" id="PTHR43537:SF24">
    <property type="entry name" value="GLUCONATE OPERON TRANSCRIPTIONAL REPRESSOR"/>
    <property type="match status" value="1"/>
</dbReference>
<feature type="domain" description="HTH gntR-type" evidence="4">
    <location>
        <begin position="1"/>
        <end position="68"/>
    </location>
</feature>
<gene>
    <name evidence="5" type="ORF">FEZ51_10390</name>
</gene>
<dbReference type="Gene3D" id="1.10.10.10">
    <property type="entry name" value="Winged helix-like DNA-binding domain superfamily/Winged helix DNA-binding domain"/>
    <property type="match status" value="1"/>
</dbReference>
<evidence type="ECO:0000259" key="4">
    <source>
        <dbReference type="PROSITE" id="PS50949"/>
    </source>
</evidence>
<dbReference type="PRINTS" id="PR00035">
    <property type="entry name" value="HTHGNTR"/>
</dbReference>